<dbReference type="PANTHER" id="PTHR43434">
    <property type="entry name" value="PHOSPHOGLYCOLATE PHOSPHATASE"/>
    <property type="match status" value="1"/>
</dbReference>
<dbReference type="Gene3D" id="1.10.150.240">
    <property type="entry name" value="Putative phosphatase, domain 2"/>
    <property type="match status" value="1"/>
</dbReference>
<evidence type="ECO:0000313" key="1">
    <source>
        <dbReference type="EMBL" id="SVA36865.1"/>
    </source>
</evidence>
<evidence type="ECO:0008006" key="2">
    <source>
        <dbReference type="Google" id="ProtNLM"/>
    </source>
</evidence>
<dbReference type="InterPro" id="IPR050155">
    <property type="entry name" value="HAD-like_hydrolase_sf"/>
</dbReference>
<dbReference type="GO" id="GO:0006281">
    <property type="term" value="P:DNA repair"/>
    <property type="evidence" value="ECO:0007669"/>
    <property type="project" value="TreeGrafter"/>
</dbReference>
<dbReference type="PANTHER" id="PTHR43434:SF1">
    <property type="entry name" value="PHOSPHOGLYCOLATE PHOSPHATASE"/>
    <property type="match status" value="1"/>
</dbReference>
<dbReference type="SUPFAM" id="SSF56784">
    <property type="entry name" value="HAD-like"/>
    <property type="match status" value="1"/>
</dbReference>
<dbReference type="InterPro" id="IPR041492">
    <property type="entry name" value="HAD_2"/>
</dbReference>
<dbReference type="InterPro" id="IPR036412">
    <property type="entry name" value="HAD-like_sf"/>
</dbReference>
<dbReference type="NCBIfam" id="TIGR01549">
    <property type="entry name" value="HAD-SF-IA-v1"/>
    <property type="match status" value="1"/>
</dbReference>
<dbReference type="InterPro" id="IPR023198">
    <property type="entry name" value="PGP-like_dom2"/>
</dbReference>
<gene>
    <name evidence="1" type="ORF">METZ01_LOCUS89719</name>
</gene>
<proteinExistence type="predicted"/>
<dbReference type="Gene3D" id="3.40.50.1000">
    <property type="entry name" value="HAD superfamily/HAD-like"/>
    <property type="match status" value="1"/>
</dbReference>
<dbReference type="InterPro" id="IPR023214">
    <property type="entry name" value="HAD_sf"/>
</dbReference>
<reference evidence="1" key="1">
    <citation type="submission" date="2018-05" db="EMBL/GenBank/DDBJ databases">
        <authorList>
            <person name="Lanie J.A."/>
            <person name="Ng W.-L."/>
            <person name="Kazmierczak K.M."/>
            <person name="Andrzejewski T.M."/>
            <person name="Davidsen T.M."/>
            <person name="Wayne K.J."/>
            <person name="Tettelin H."/>
            <person name="Glass J.I."/>
            <person name="Rusch D."/>
            <person name="Podicherti R."/>
            <person name="Tsui H.-C.T."/>
            <person name="Winkler M.E."/>
        </authorList>
    </citation>
    <scope>NUCLEOTIDE SEQUENCE</scope>
</reference>
<dbReference type="EMBL" id="UINC01008180">
    <property type="protein sequence ID" value="SVA36865.1"/>
    <property type="molecule type" value="Genomic_DNA"/>
</dbReference>
<dbReference type="InterPro" id="IPR006439">
    <property type="entry name" value="HAD-SF_hydro_IA"/>
</dbReference>
<dbReference type="Pfam" id="PF13419">
    <property type="entry name" value="HAD_2"/>
    <property type="match status" value="1"/>
</dbReference>
<protein>
    <recommendedName>
        <fullName evidence="2">Phosphoglycolate phosphatase</fullName>
    </recommendedName>
</protein>
<name>A0A381V8Z6_9ZZZZ</name>
<accession>A0A381V8Z6</accession>
<dbReference type="AlphaFoldDB" id="A0A381V8Z6"/>
<sequence>MKKAWAAVQKKFNFQEKKFRDYFSKIGQPFNIILSQLSILNNHKQIKKCYDSNSIKNLDIVKFYPKTIKELKWLYSKNFYLCIVTSKDKIRTNLMLGDAKKLFSIIQCPQKNLIGKPYPDQILNVIKKLNVKKKDCVYIGDTNIDYLSAKNAKIDFIFAEWGYGPNHNYKLTIKNITKLKSLLQF</sequence>
<dbReference type="GO" id="GO:0008967">
    <property type="term" value="F:phosphoglycolate phosphatase activity"/>
    <property type="evidence" value="ECO:0007669"/>
    <property type="project" value="TreeGrafter"/>
</dbReference>
<organism evidence="1">
    <name type="scientific">marine metagenome</name>
    <dbReference type="NCBI Taxonomy" id="408172"/>
    <lineage>
        <taxon>unclassified sequences</taxon>
        <taxon>metagenomes</taxon>
        <taxon>ecological metagenomes</taxon>
    </lineage>
</organism>